<dbReference type="GO" id="GO:0004805">
    <property type="term" value="F:trehalose-phosphatase activity"/>
    <property type="evidence" value="ECO:0007669"/>
    <property type="project" value="UniProtKB-EC"/>
</dbReference>
<dbReference type="UniPathway" id="UPA00299"/>
<evidence type="ECO:0000256" key="3">
    <source>
        <dbReference type="ARBA" id="ARBA00013086"/>
    </source>
</evidence>
<accession>A0A0F9JMF0</accession>
<evidence type="ECO:0000256" key="2">
    <source>
        <dbReference type="ARBA" id="ARBA00008770"/>
    </source>
</evidence>
<sequence length="266" mass="28510">MARPLTGIEPLLPVIRQRPLGLMSDIDGTLSPIVSRPEEATVPKDIRELLRQLVAKGVKVGLITGRSLETARQMAGLDDVAYAAEHGLSLWLDGQRETAPGLREYEALAREAERDIRTVCEAIDGVQLENKGALLAMHYRRAGDPAAARKAVLAAVARSQAGRRFRAQEGRMVIELRPPLEVDKGTALEALAERQGIKGIVCLGDDITDIDMFAAARRLHAGGMAVATVAVTGEEAAPEVAEAADYAVEGVAGVSRLLREMVRALP</sequence>
<evidence type="ECO:0000256" key="1">
    <source>
        <dbReference type="ARBA" id="ARBA00005199"/>
    </source>
</evidence>
<dbReference type="PANTHER" id="PTHR43768">
    <property type="entry name" value="TREHALOSE 6-PHOSPHATE PHOSPHATASE"/>
    <property type="match status" value="1"/>
</dbReference>
<dbReference type="Pfam" id="PF02358">
    <property type="entry name" value="Trehalose_PPase"/>
    <property type="match status" value="1"/>
</dbReference>
<dbReference type="SUPFAM" id="SSF56784">
    <property type="entry name" value="HAD-like"/>
    <property type="match status" value="1"/>
</dbReference>
<keyword evidence="4" id="KW-0378">Hydrolase</keyword>
<dbReference type="InterPro" id="IPR044651">
    <property type="entry name" value="OTSB-like"/>
</dbReference>
<comment type="caution">
    <text evidence="5">The sequence shown here is derived from an EMBL/GenBank/DDBJ whole genome shotgun (WGS) entry which is preliminary data.</text>
</comment>
<dbReference type="InterPro" id="IPR036412">
    <property type="entry name" value="HAD-like_sf"/>
</dbReference>
<dbReference type="GO" id="GO:0005992">
    <property type="term" value="P:trehalose biosynthetic process"/>
    <property type="evidence" value="ECO:0007669"/>
    <property type="project" value="UniProtKB-UniPathway"/>
</dbReference>
<dbReference type="PANTHER" id="PTHR43768:SF3">
    <property type="entry name" value="TREHALOSE 6-PHOSPHATE PHOSPHATASE"/>
    <property type="match status" value="1"/>
</dbReference>
<organism evidence="5">
    <name type="scientific">marine sediment metagenome</name>
    <dbReference type="NCBI Taxonomy" id="412755"/>
    <lineage>
        <taxon>unclassified sequences</taxon>
        <taxon>metagenomes</taxon>
        <taxon>ecological metagenomes</taxon>
    </lineage>
</organism>
<dbReference type="InterPro" id="IPR023214">
    <property type="entry name" value="HAD_sf"/>
</dbReference>
<dbReference type="EC" id="3.1.3.12" evidence="3"/>
<dbReference type="AlphaFoldDB" id="A0A0F9JMF0"/>
<dbReference type="NCBIfam" id="TIGR00685">
    <property type="entry name" value="T6PP"/>
    <property type="match status" value="1"/>
</dbReference>
<dbReference type="NCBIfam" id="TIGR01484">
    <property type="entry name" value="HAD-SF-IIB"/>
    <property type="match status" value="1"/>
</dbReference>
<gene>
    <name evidence="5" type="ORF">LCGC14_1807590</name>
</gene>
<evidence type="ECO:0000313" key="5">
    <source>
        <dbReference type="EMBL" id="KKM00123.1"/>
    </source>
</evidence>
<reference evidence="5" key="1">
    <citation type="journal article" date="2015" name="Nature">
        <title>Complex archaea that bridge the gap between prokaryotes and eukaryotes.</title>
        <authorList>
            <person name="Spang A."/>
            <person name="Saw J.H."/>
            <person name="Jorgensen S.L."/>
            <person name="Zaremba-Niedzwiedzka K."/>
            <person name="Martijn J."/>
            <person name="Lind A.E."/>
            <person name="van Eijk R."/>
            <person name="Schleper C."/>
            <person name="Guy L."/>
            <person name="Ettema T.J."/>
        </authorList>
    </citation>
    <scope>NUCLEOTIDE SEQUENCE</scope>
</reference>
<dbReference type="InterPro" id="IPR003337">
    <property type="entry name" value="Trehalose_PPase"/>
</dbReference>
<comment type="similarity">
    <text evidence="2">Belongs to the trehalose phosphatase family.</text>
</comment>
<protein>
    <recommendedName>
        <fullName evidence="3">trehalose-phosphatase</fullName>
        <ecNumber evidence="3">3.1.3.12</ecNumber>
    </recommendedName>
</protein>
<dbReference type="Gene3D" id="3.40.50.1000">
    <property type="entry name" value="HAD superfamily/HAD-like"/>
    <property type="match status" value="1"/>
</dbReference>
<proteinExistence type="inferred from homology"/>
<dbReference type="Gene3D" id="3.30.70.1020">
    <property type="entry name" value="Trehalose-6-phosphate phosphatase related protein, domain 2"/>
    <property type="match status" value="1"/>
</dbReference>
<dbReference type="InterPro" id="IPR006379">
    <property type="entry name" value="HAD-SF_hydro_IIB"/>
</dbReference>
<name>A0A0F9JMF0_9ZZZZ</name>
<evidence type="ECO:0000256" key="4">
    <source>
        <dbReference type="ARBA" id="ARBA00022801"/>
    </source>
</evidence>
<comment type="pathway">
    <text evidence="1">Glycan biosynthesis; trehalose biosynthesis.</text>
</comment>
<dbReference type="EMBL" id="LAZR01017508">
    <property type="protein sequence ID" value="KKM00123.1"/>
    <property type="molecule type" value="Genomic_DNA"/>
</dbReference>